<evidence type="ECO:0000313" key="12">
    <source>
        <dbReference type="EMBL" id="KAF5730356.1"/>
    </source>
</evidence>
<dbReference type="EMBL" id="JAAARO010000020">
    <property type="protein sequence ID" value="KAF5730356.1"/>
    <property type="molecule type" value="Genomic_DNA"/>
</dbReference>
<comment type="caution">
    <text evidence="12">The sequence shown here is derived from an EMBL/GenBank/DDBJ whole genome shotgun (WGS) entry which is preliminary data.</text>
</comment>
<feature type="chain" id="PRO_5029722788" evidence="10">
    <location>
        <begin position="22"/>
        <end position="188"/>
    </location>
</feature>
<dbReference type="InterPro" id="IPR016140">
    <property type="entry name" value="Bifunc_inhib/LTP/seed_store"/>
</dbReference>
<keyword evidence="3" id="KW-1003">Cell membrane</keyword>
<gene>
    <name evidence="12" type="ORF">HS088_TW20G00729</name>
</gene>
<evidence type="ECO:0000259" key="11">
    <source>
        <dbReference type="Pfam" id="PF14368"/>
    </source>
</evidence>
<proteinExistence type="inferred from homology"/>
<evidence type="ECO:0000313" key="13">
    <source>
        <dbReference type="Proteomes" id="UP000593562"/>
    </source>
</evidence>
<evidence type="ECO:0000256" key="1">
    <source>
        <dbReference type="ARBA" id="ARBA00004609"/>
    </source>
</evidence>
<keyword evidence="8" id="KW-0449">Lipoprotein</keyword>
<keyword evidence="5 10" id="KW-0732">Signal</keyword>
<evidence type="ECO:0000256" key="5">
    <source>
        <dbReference type="ARBA" id="ARBA00022729"/>
    </source>
</evidence>
<dbReference type="AlphaFoldDB" id="A0A7J7C9D7"/>
<feature type="signal peptide" evidence="10">
    <location>
        <begin position="1"/>
        <end position="21"/>
    </location>
</feature>
<dbReference type="Proteomes" id="UP000593562">
    <property type="component" value="Unassembled WGS sequence"/>
</dbReference>
<feature type="domain" description="Bifunctional inhibitor/plant lipid transfer protein/seed storage helical" evidence="11">
    <location>
        <begin position="22"/>
        <end position="109"/>
    </location>
</feature>
<dbReference type="InParanoid" id="A0A7J7C9D7"/>
<evidence type="ECO:0000256" key="4">
    <source>
        <dbReference type="ARBA" id="ARBA00022622"/>
    </source>
</evidence>
<dbReference type="InterPro" id="IPR043325">
    <property type="entry name" value="LTSS"/>
</dbReference>
<evidence type="ECO:0000256" key="7">
    <source>
        <dbReference type="ARBA" id="ARBA00023180"/>
    </source>
</evidence>
<evidence type="ECO:0000256" key="10">
    <source>
        <dbReference type="SAM" id="SignalP"/>
    </source>
</evidence>
<dbReference type="Pfam" id="PF14368">
    <property type="entry name" value="LTP_2"/>
    <property type="match status" value="1"/>
</dbReference>
<dbReference type="SUPFAM" id="SSF47699">
    <property type="entry name" value="Bifunctional inhibitor/lipid-transfer protein/seed storage 2S albumin"/>
    <property type="match status" value="1"/>
</dbReference>
<comment type="subcellular location">
    <subcellularLocation>
        <location evidence="1">Cell membrane</location>
        <topology evidence="1">Lipid-anchor</topology>
        <topology evidence="1">GPI-anchor</topology>
    </subcellularLocation>
</comment>
<keyword evidence="4" id="KW-0472">Membrane</keyword>
<keyword evidence="4" id="KW-0336">GPI-anchor</keyword>
<evidence type="ECO:0000256" key="6">
    <source>
        <dbReference type="ARBA" id="ARBA00023157"/>
    </source>
</evidence>
<comment type="similarity">
    <text evidence="2">Belongs to the plant LTP family.</text>
</comment>
<accession>A0A7J7C9D7</accession>
<sequence length="188" mass="19339">MAAHSSLVLLFLISLVPTTLSQDPTSPSPTIANCASRLLPLTPCAPFVQGTSPLPVQSCCDNLRLLYSQEPSCLCLLLSDAATNTFPINRTLALHLPVLCNTQMNTSECSGVPEPPSSPASQVSLGSQSNSTASAGSKANSSIAASPMVQVAPRPIRGFGFGSSTGEKLKKGYLLAAVAVLTALLLAT</sequence>
<dbReference type="InterPro" id="IPR036312">
    <property type="entry name" value="Bifun_inhib/LTP/seed_sf"/>
</dbReference>
<keyword evidence="6" id="KW-1015">Disulfide bond</keyword>
<dbReference type="FunCoup" id="A0A7J7C9D7">
    <property type="interactions" value="5"/>
</dbReference>
<name>A0A7J7C9D7_TRIWF</name>
<evidence type="ECO:0000256" key="9">
    <source>
        <dbReference type="SAM" id="MobiDB-lite"/>
    </source>
</evidence>
<protein>
    <submittedName>
        <fullName evidence="12">Protein YLS3</fullName>
    </submittedName>
</protein>
<reference evidence="12 13" key="1">
    <citation type="journal article" date="2020" name="Nat. Commun.">
        <title>Genome of Tripterygium wilfordii and identification of cytochrome P450 involved in triptolide biosynthesis.</title>
        <authorList>
            <person name="Tu L."/>
            <person name="Su P."/>
            <person name="Zhang Z."/>
            <person name="Gao L."/>
            <person name="Wang J."/>
            <person name="Hu T."/>
            <person name="Zhou J."/>
            <person name="Zhang Y."/>
            <person name="Zhao Y."/>
            <person name="Liu Y."/>
            <person name="Song Y."/>
            <person name="Tong Y."/>
            <person name="Lu Y."/>
            <person name="Yang J."/>
            <person name="Xu C."/>
            <person name="Jia M."/>
            <person name="Peters R.J."/>
            <person name="Huang L."/>
            <person name="Gao W."/>
        </authorList>
    </citation>
    <scope>NUCLEOTIDE SEQUENCE [LARGE SCALE GENOMIC DNA]</scope>
    <source>
        <strain evidence="13">cv. XIE 37</strain>
        <tissue evidence="12">Leaf</tissue>
    </source>
</reference>
<dbReference type="Gene3D" id="1.10.110.10">
    <property type="entry name" value="Plant lipid-transfer and hydrophobic proteins"/>
    <property type="match status" value="1"/>
</dbReference>
<evidence type="ECO:0000256" key="2">
    <source>
        <dbReference type="ARBA" id="ARBA00009748"/>
    </source>
</evidence>
<evidence type="ECO:0000256" key="8">
    <source>
        <dbReference type="ARBA" id="ARBA00023288"/>
    </source>
</evidence>
<evidence type="ECO:0000256" key="3">
    <source>
        <dbReference type="ARBA" id="ARBA00022475"/>
    </source>
</evidence>
<keyword evidence="7" id="KW-0325">Glycoprotein</keyword>
<feature type="compositionally biased region" description="Polar residues" evidence="9">
    <location>
        <begin position="119"/>
        <end position="138"/>
    </location>
</feature>
<organism evidence="12 13">
    <name type="scientific">Tripterygium wilfordii</name>
    <name type="common">Thunder God vine</name>
    <dbReference type="NCBI Taxonomy" id="458696"/>
    <lineage>
        <taxon>Eukaryota</taxon>
        <taxon>Viridiplantae</taxon>
        <taxon>Streptophyta</taxon>
        <taxon>Embryophyta</taxon>
        <taxon>Tracheophyta</taxon>
        <taxon>Spermatophyta</taxon>
        <taxon>Magnoliopsida</taxon>
        <taxon>eudicotyledons</taxon>
        <taxon>Gunneridae</taxon>
        <taxon>Pentapetalae</taxon>
        <taxon>rosids</taxon>
        <taxon>fabids</taxon>
        <taxon>Celastrales</taxon>
        <taxon>Celastraceae</taxon>
        <taxon>Tripterygium</taxon>
    </lineage>
</organism>
<dbReference type="GO" id="GO:0098552">
    <property type="term" value="C:side of membrane"/>
    <property type="evidence" value="ECO:0007669"/>
    <property type="project" value="UniProtKB-KW"/>
</dbReference>
<dbReference type="PANTHER" id="PTHR33044">
    <property type="entry name" value="BIFUNCTIONAL INHIBITOR/LIPID-TRANSFER PROTEIN/SEED STORAGE 2S ALBUMIN SUPERFAMILY PROTEIN-RELATED"/>
    <property type="match status" value="1"/>
</dbReference>
<dbReference type="CDD" id="cd00010">
    <property type="entry name" value="AAI_LTSS"/>
    <property type="match status" value="1"/>
</dbReference>
<keyword evidence="13" id="KW-1185">Reference proteome</keyword>
<dbReference type="OrthoDB" id="664243at2759"/>
<feature type="region of interest" description="Disordered" evidence="9">
    <location>
        <begin position="109"/>
        <end position="138"/>
    </location>
</feature>
<dbReference type="GO" id="GO:0005886">
    <property type="term" value="C:plasma membrane"/>
    <property type="evidence" value="ECO:0007669"/>
    <property type="project" value="UniProtKB-SubCell"/>
</dbReference>